<dbReference type="GO" id="GO:0005886">
    <property type="term" value="C:plasma membrane"/>
    <property type="evidence" value="ECO:0007669"/>
    <property type="project" value="TreeGrafter"/>
</dbReference>
<feature type="transmembrane region" description="Helical" evidence="8">
    <location>
        <begin position="375"/>
        <end position="397"/>
    </location>
</feature>
<dbReference type="GO" id="GO:0006826">
    <property type="term" value="P:iron ion transport"/>
    <property type="evidence" value="ECO:0007669"/>
    <property type="project" value="TreeGrafter"/>
</dbReference>
<dbReference type="GO" id="GO:0006879">
    <property type="term" value="P:intracellular iron ion homeostasis"/>
    <property type="evidence" value="ECO:0007669"/>
    <property type="project" value="TreeGrafter"/>
</dbReference>
<organism evidence="12 13">
    <name type="scientific">Candolleomyces aberdarensis</name>
    <dbReference type="NCBI Taxonomy" id="2316362"/>
    <lineage>
        <taxon>Eukaryota</taxon>
        <taxon>Fungi</taxon>
        <taxon>Dikarya</taxon>
        <taxon>Basidiomycota</taxon>
        <taxon>Agaricomycotina</taxon>
        <taxon>Agaricomycetes</taxon>
        <taxon>Agaricomycetidae</taxon>
        <taxon>Agaricales</taxon>
        <taxon>Agaricineae</taxon>
        <taxon>Psathyrellaceae</taxon>
        <taxon>Candolleomyces</taxon>
    </lineage>
</organism>
<keyword evidence="6 8" id="KW-0472">Membrane</keyword>
<evidence type="ECO:0000256" key="4">
    <source>
        <dbReference type="ARBA" id="ARBA00022989"/>
    </source>
</evidence>
<dbReference type="Proteomes" id="UP000290288">
    <property type="component" value="Unassembled WGS sequence"/>
</dbReference>
<feature type="transmembrane region" description="Helical" evidence="8">
    <location>
        <begin position="265"/>
        <end position="285"/>
    </location>
</feature>
<dbReference type="GO" id="GO:0000293">
    <property type="term" value="F:ferric-chelate reductase activity"/>
    <property type="evidence" value="ECO:0007669"/>
    <property type="project" value="TreeGrafter"/>
</dbReference>
<dbReference type="Pfam" id="PF00175">
    <property type="entry name" value="NAD_binding_1"/>
    <property type="match status" value="1"/>
</dbReference>
<evidence type="ECO:0000313" key="13">
    <source>
        <dbReference type="Proteomes" id="UP000290288"/>
    </source>
</evidence>
<evidence type="ECO:0000256" key="3">
    <source>
        <dbReference type="ARBA" id="ARBA00022692"/>
    </source>
</evidence>
<evidence type="ECO:0000256" key="1">
    <source>
        <dbReference type="ARBA" id="ARBA00004141"/>
    </source>
</evidence>
<evidence type="ECO:0000256" key="9">
    <source>
        <dbReference type="SAM" id="SignalP"/>
    </source>
</evidence>
<feature type="domain" description="Ferric oxidoreductase" evidence="11">
    <location>
        <begin position="305"/>
        <end position="419"/>
    </location>
</feature>
<dbReference type="AlphaFoldDB" id="A0A4Q2D8M1"/>
<feature type="signal peptide" evidence="9">
    <location>
        <begin position="1"/>
        <end position="31"/>
    </location>
</feature>
<keyword evidence="2" id="KW-0813">Transport</keyword>
<dbReference type="InterPro" id="IPR013130">
    <property type="entry name" value="Fe3_Rdtase_TM_dom"/>
</dbReference>
<dbReference type="SFLD" id="SFLDG01168">
    <property type="entry name" value="Ferric_reductase_subgroup_(FRE"/>
    <property type="match status" value="1"/>
</dbReference>
<dbReference type="CDD" id="cd06186">
    <property type="entry name" value="NOX_Duox_like_FAD_NADP"/>
    <property type="match status" value="1"/>
</dbReference>
<dbReference type="EMBL" id="SDEE01000498">
    <property type="protein sequence ID" value="RXW15890.1"/>
    <property type="molecule type" value="Genomic_DNA"/>
</dbReference>
<dbReference type="InterPro" id="IPR051410">
    <property type="entry name" value="Ferric/Cupric_Reductase"/>
</dbReference>
<dbReference type="SFLD" id="SFLDS00052">
    <property type="entry name" value="Ferric_Reductase_Domain"/>
    <property type="match status" value="1"/>
</dbReference>
<keyword evidence="9" id="KW-0732">Signal</keyword>
<dbReference type="Pfam" id="PF01794">
    <property type="entry name" value="Ferric_reduct"/>
    <property type="match status" value="1"/>
</dbReference>
<feature type="region of interest" description="Disordered" evidence="7">
    <location>
        <begin position="519"/>
        <end position="551"/>
    </location>
</feature>
<evidence type="ECO:0000256" key="6">
    <source>
        <dbReference type="ARBA" id="ARBA00023136"/>
    </source>
</evidence>
<feature type="transmembrane region" description="Helical" evidence="8">
    <location>
        <begin position="297"/>
        <end position="319"/>
    </location>
</feature>
<accession>A0A4Q2D8M1</accession>
<evidence type="ECO:0000259" key="10">
    <source>
        <dbReference type="Pfam" id="PF00175"/>
    </source>
</evidence>
<dbReference type="Gene3D" id="3.40.50.80">
    <property type="entry name" value="Nucleotide-binding domain of ferredoxin-NADP reductase (FNR) module"/>
    <property type="match status" value="1"/>
</dbReference>
<feature type="transmembrane region" description="Helical" evidence="8">
    <location>
        <begin position="204"/>
        <end position="223"/>
    </location>
</feature>
<comment type="subcellular location">
    <subcellularLocation>
        <location evidence="1">Membrane</location>
        <topology evidence="1">Multi-pass membrane protein</topology>
    </subcellularLocation>
</comment>
<comment type="caution">
    <text evidence="12">The sequence shown here is derived from an EMBL/GenBank/DDBJ whole genome shotgun (WGS) entry which is preliminary data.</text>
</comment>
<keyword evidence="4 8" id="KW-1133">Transmembrane helix</keyword>
<gene>
    <name evidence="12" type="ORF">EST38_g9962</name>
</gene>
<feature type="domain" description="Oxidoreductase FAD/NAD(P)-binding" evidence="10">
    <location>
        <begin position="609"/>
        <end position="704"/>
    </location>
</feature>
<protein>
    <recommendedName>
        <fullName evidence="14">Ferric-chelate reductase</fullName>
    </recommendedName>
</protein>
<keyword evidence="5" id="KW-0406">Ion transport</keyword>
<dbReference type="InterPro" id="IPR001433">
    <property type="entry name" value="OxRdtase_FAD/NAD-bd"/>
</dbReference>
<evidence type="ECO:0000259" key="11">
    <source>
        <dbReference type="Pfam" id="PF01794"/>
    </source>
</evidence>
<dbReference type="STRING" id="2316362.A0A4Q2D8M1"/>
<proteinExistence type="predicted"/>
<feature type="transmembrane region" description="Helical" evidence="8">
    <location>
        <begin position="340"/>
        <end position="363"/>
    </location>
</feature>
<feature type="chain" id="PRO_5020272276" description="Ferric-chelate reductase" evidence="9">
    <location>
        <begin position="32"/>
        <end position="727"/>
    </location>
</feature>
<name>A0A4Q2D8M1_9AGAR</name>
<feature type="transmembrane region" description="Helical" evidence="8">
    <location>
        <begin position="404"/>
        <end position="424"/>
    </location>
</feature>
<keyword evidence="13" id="KW-1185">Reference proteome</keyword>
<evidence type="ECO:0000313" key="12">
    <source>
        <dbReference type="EMBL" id="RXW15890.1"/>
    </source>
</evidence>
<dbReference type="SUPFAM" id="SSF52343">
    <property type="entry name" value="Ferredoxin reductase-like, C-terminal NADP-linked domain"/>
    <property type="match status" value="1"/>
</dbReference>
<dbReference type="InterPro" id="IPR039261">
    <property type="entry name" value="FNR_nucleotide-bd"/>
</dbReference>
<reference evidence="12 13" key="1">
    <citation type="submission" date="2019-01" db="EMBL/GenBank/DDBJ databases">
        <title>Draft genome sequence of Psathyrella aberdarensis IHI B618.</title>
        <authorList>
            <person name="Buettner E."/>
            <person name="Kellner H."/>
        </authorList>
    </citation>
    <scope>NUCLEOTIDE SEQUENCE [LARGE SCALE GENOMIC DNA]</scope>
    <source>
        <strain evidence="12 13">IHI B618</strain>
    </source>
</reference>
<sequence>MIPSLRPCLGSFSTFMVVLLTLSQLFTPSVADGYGMLGAGKWLYKPVCAHACRQVIYNHPLSCDSKLPVDNATAHVHMRRLQGVTNPPECFLKDAAFLRTMALCLAKLCPRDNIPISVIEEYWQSHLATGTVADMSLRPMMSYQEALMYAHQDIEAVGASNVPYVVKGEALNVTSLVRDEDLVQYYNAEAWFERTERDHGKNGIAIAVSLVSIPILFSLFRFLPAHPLWYSRLVATLEKPLVGHRHRSPIVADLGIMPTRGQALYILYLILTQIFLAIFPLVFSFPNSIVPTRQEHFLVLVGNRTGVLAMANFVALFLFASRNNILLWITNWSHSTFLLLHRWIAYCLIFQVSIHSAIQLASSYADHATRSQKPYWIWGIVATLSFVVLWPAAILPVRRKSYEFFLIFHQVFAGIGLVATFFHIYKHYKRNRGYEIWAYIGGVIWFLDRFLRLLRMVTTGYRTAVVTPVDPDSEYLKIEIDEVVAHGHVYLYFPTLTWRFWENHPYSVCSTFSGVTQGESKGTAASRHPEEKSTSTGSSSELSSDSSSSSFLGRPRITILLRPMDGSTRLLATRLGRQDSISIPVIVEGSYHANPIIRNLKSCSTLLCIAGGGGITPVIPIIQSFKGLKARLAWGVRTEWLLRSVDDEIKGLVKRGVKVETRISGDANGRLKVADLIKEELESGDGGDLGVVVCGPTGMADEVRMAIAEFGPKAKRGVVFVDEAFSW</sequence>
<evidence type="ECO:0000256" key="7">
    <source>
        <dbReference type="SAM" id="MobiDB-lite"/>
    </source>
</evidence>
<dbReference type="PANTHER" id="PTHR32361">
    <property type="entry name" value="FERRIC/CUPRIC REDUCTASE TRANSMEMBRANE COMPONENT"/>
    <property type="match status" value="1"/>
</dbReference>
<dbReference type="PANTHER" id="PTHR32361:SF9">
    <property type="entry name" value="FERRIC REDUCTASE TRANSMEMBRANE COMPONENT 3-RELATED"/>
    <property type="match status" value="1"/>
</dbReference>
<evidence type="ECO:0000256" key="8">
    <source>
        <dbReference type="SAM" id="Phobius"/>
    </source>
</evidence>
<keyword evidence="3 8" id="KW-0812">Transmembrane</keyword>
<evidence type="ECO:0000256" key="2">
    <source>
        <dbReference type="ARBA" id="ARBA00022448"/>
    </source>
</evidence>
<evidence type="ECO:0008006" key="14">
    <source>
        <dbReference type="Google" id="ProtNLM"/>
    </source>
</evidence>
<dbReference type="OrthoDB" id="4494341at2759"/>
<feature type="compositionally biased region" description="Low complexity" evidence="7">
    <location>
        <begin position="534"/>
        <end position="550"/>
    </location>
</feature>
<dbReference type="GO" id="GO:0015677">
    <property type="term" value="P:copper ion import"/>
    <property type="evidence" value="ECO:0007669"/>
    <property type="project" value="TreeGrafter"/>
</dbReference>
<evidence type="ECO:0000256" key="5">
    <source>
        <dbReference type="ARBA" id="ARBA00023065"/>
    </source>
</evidence>